<proteinExistence type="predicted"/>
<reference evidence="2" key="1">
    <citation type="submission" date="2019-08" db="EMBL/GenBank/DDBJ databases">
        <authorList>
            <person name="Kucharzyk K."/>
            <person name="Murdoch R.W."/>
            <person name="Higgins S."/>
            <person name="Loffler F."/>
        </authorList>
    </citation>
    <scope>NUCLEOTIDE SEQUENCE</scope>
</reference>
<sequence>MANAGPDTNGSQFFIVWADSPLPPDYTIFGTIDDDSLQVITTIASRGVSQDASPNPIAEAKITRASFG</sequence>
<protein>
    <recommendedName>
        <fullName evidence="1">PPIase cyclophilin-type domain-containing protein</fullName>
    </recommendedName>
</protein>
<dbReference type="AlphaFoldDB" id="A0A645E8S0"/>
<dbReference type="InterPro" id="IPR029000">
    <property type="entry name" value="Cyclophilin-like_dom_sf"/>
</dbReference>
<dbReference type="InterPro" id="IPR002130">
    <property type="entry name" value="Cyclophilin-type_PPIase_dom"/>
</dbReference>
<evidence type="ECO:0000259" key="1">
    <source>
        <dbReference type="PROSITE" id="PS50072"/>
    </source>
</evidence>
<dbReference type="SUPFAM" id="SSF50891">
    <property type="entry name" value="Cyclophilin-like"/>
    <property type="match status" value="1"/>
</dbReference>
<evidence type="ECO:0000313" key="2">
    <source>
        <dbReference type="EMBL" id="MPM97831.1"/>
    </source>
</evidence>
<comment type="caution">
    <text evidence="2">The sequence shown here is derived from an EMBL/GenBank/DDBJ whole genome shotgun (WGS) entry which is preliminary data.</text>
</comment>
<accession>A0A645E8S0</accession>
<dbReference type="Gene3D" id="2.40.100.10">
    <property type="entry name" value="Cyclophilin-like"/>
    <property type="match status" value="1"/>
</dbReference>
<organism evidence="2">
    <name type="scientific">bioreactor metagenome</name>
    <dbReference type="NCBI Taxonomy" id="1076179"/>
    <lineage>
        <taxon>unclassified sequences</taxon>
        <taxon>metagenomes</taxon>
        <taxon>ecological metagenomes</taxon>
    </lineage>
</organism>
<feature type="domain" description="PPIase cyclophilin-type" evidence="1">
    <location>
        <begin position="1"/>
        <end position="67"/>
    </location>
</feature>
<dbReference type="EMBL" id="VSSQ01044049">
    <property type="protein sequence ID" value="MPM97831.1"/>
    <property type="molecule type" value="Genomic_DNA"/>
</dbReference>
<dbReference type="PROSITE" id="PS50072">
    <property type="entry name" value="CSA_PPIASE_2"/>
    <property type="match status" value="1"/>
</dbReference>
<dbReference type="GO" id="GO:0003755">
    <property type="term" value="F:peptidyl-prolyl cis-trans isomerase activity"/>
    <property type="evidence" value="ECO:0007669"/>
    <property type="project" value="InterPro"/>
</dbReference>
<name>A0A645E8S0_9ZZZZ</name>
<gene>
    <name evidence="2" type="ORF">SDC9_145011</name>
</gene>
<dbReference type="Pfam" id="PF00160">
    <property type="entry name" value="Pro_isomerase"/>
    <property type="match status" value="1"/>
</dbReference>